<dbReference type="CDD" id="cd01479">
    <property type="entry name" value="Sec24-like"/>
    <property type="match status" value="1"/>
</dbReference>
<feature type="compositionally biased region" description="Gly residues" evidence="12">
    <location>
        <begin position="134"/>
        <end position="151"/>
    </location>
</feature>
<evidence type="ECO:0000259" key="16">
    <source>
        <dbReference type="Pfam" id="PF04815"/>
    </source>
</evidence>
<feature type="compositionally biased region" description="Low complexity" evidence="12">
    <location>
        <begin position="66"/>
        <end position="80"/>
    </location>
</feature>
<name>A0A7S1CB04_9STRA</name>
<keyword evidence="11" id="KW-0472">Membrane</keyword>
<dbReference type="Pfam" id="PF04810">
    <property type="entry name" value="zf-Sec23_Sec24"/>
    <property type="match status" value="1"/>
</dbReference>
<dbReference type="GO" id="GO:0008270">
    <property type="term" value="F:zinc ion binding"/>
    <property type="evidence" value="ECO:0007669"/>
    <property type="project" value="InterPro"/>
</dbReference>
<evidence type="ECO:0008006" key="19">
    <source>
        <dbReference type="Google" id="ProtNLM"/>
    </source>
</evidence>
<dbReference type="SUPFAM" id="SSF81995">
    <property type="entry name" value="beta-sandwich domain of Sec23/24"/>
    <property type="match status" value="1"/>
</dbReference>
<dbReference type="Pfam" id="PF08033">
    <property type="entry name" value="Sec23_BS"/>
    <property type="match status" value="1"/>
</dbReference>
<keyword evidence="6" id="KW-0963">Cytoplasm</keyword>
<evidence type="ECO:0000256" key="10">
    <source>
        <dbReference type="ARBA" id="ARBA00023034"/>
    </source>
</evidence>
<dbReference type="SUPFAM" id="SSF82754">
    <property type="entry name" value="C-terminal, gelsolin-like domain of Sec23/24"/>
    <property type="match status" value="1"/>
</dbReference>
<dbReference type="GO" id="GO:0030127">
    <property type="term" value="C:COPII vesicle coat"/>
    <property type="evidence" value="ECO:0007669"/>
    <property type="project" value="InterPro"/>
</dbReference>
<dbReference type="Gene3D" id="2.60.40.1670">
    <property type="entry name" value="beta-sandwich domain of Sec23/24"/>
    <property type="match status" value="1"/>
</dbReference>
<dbReference type="InterPro" id="IPR036465">
    <property type="entry name" value="vWFA_dom_sf"/>
</dbReference>
<evidence type="ECO:0000256" key="3">
    <source>
        <dbReference type="ARBA" id="ARBA00004586"/>
    </source>
</evidence>
<evidence type="ECO:0000256" key="1">
    <source>
        <dbReference type="ARBA" id="ARBA00004394"/>
    </source>
</evidence>
<dbReference type="InterPro" id="IPR041742">
    <property type="entry name" value="Sec24-like_trunk_dom"/>
</dbReference>
<feature type="domain" description="Gelsolin-like" evidence="13">
    <location>
        <begin position="811"/>
        <end position="874"/>
    </location>
</feature>
<organism evidence="18">
    <name type="scientific">Bicosoecida sp. CB-2014</name>
    <dbReference type="NCBI Taxonomy" id="1486930"/>
    <lineage>
        <taxon>Eukaryota</taxon>
        <taxon>Sar</taxon>
        <taxon>Stramenopiles</taxon>
        <taxon>Bigyra</taxon>
        <taxon>Opalozoa</taxon>
        <taxon>Bicosoecida</taxon>
    </lineage>
</organism>
<dbReference type="InterPro" id="IPR006896">
    <property type="entry name" value="Sec23/24_trunk_dom"/>
</dbReference>
<feature type="region of interest" description="Disordered" evidence="12">
    <location>
        <begin position="1"/>
        <end position="151"/>
    </location>
</feature>
<feature type="domain" description="Sec23/Sec24 helical" evidence="16">
    <location>
        <begin position="661"/>
        <end position="763"/>
    </location>
</feature>
<dbReference type="SUPFAM" id="SSF81811">
    <property type="entry name" value="Helical domain of Sec23/24"/>
    <property type="match status" value="1"/>
</dbReference>
<accession>A0A7S1CB04</accession>
<feature type="domain" description="Zinc finger Sec23/Sec24-type" evidence="14">
    <location>
        <begin position="251"/>
        <end position="288"/>
    </location>
</feature>
<dbReference type="Gene3D" id="3.40.50.410">
    <property type="entry name" value="von Willebrand factor, type A domain"/>
    <property type="match status" value="1"/>
</dbReference>
<evidence type="ECO:0000256" key="8">
    <source>
        <dbReference type="ARBA" id="ARBA00022892"/>
    </source>
</evidence>
<evidence type="ECO:0000313" key="18">
    <source>
        <dbReference type="EMBL" id="CAD8912999.1"/>
    </source>
</evidence>
<dbReference type="SUPFAM" id="SSF53300">
    <property type="entry name" value="vWA-like"/>
    <property type="match status" value="1"/>
</dbReference>
<dbReference type="Gene3D" id="2.30.30.380">
    <property type="entry name" value="Zn-finger domain of Sec23/24"/>
    <property type="match status" value="1"/>
</dbReference>
<comment type="subcellular location">
    <subcellularLocation>
        <location evidence="2">Cytoplasm</location>
    </subcellularLocation>
    <subcellularLocation>
        <location evidence="3">Endoplasmic reticulum membrane</location>
    </subcellularLocation>
    <subcellularLocation>
        <location evidence="1">Golgi apparatus membrane</location>
    </subcellularLocation>
</comment>
<evidence type="ECO:0000256" key="9">
    <source>
        <dbReference type="ARBA" id="ARBA00022927"/>
    </source>
</evidence>
<evidence type="ECO:0000259" key="14">
    <source>
        <dbReference type="Pfam" id="PF04810"/>
    </source>
</evidence>
<dbReference type="InterPro" id="IPR036174">
    <property type="entry name" value="Znf_Sec23_Sec24_sf"/>
</dbReference>
<keyword evidence="10" id="KW-0333">Golgi apparatus</keyword>
<gene>
    <name evidence="18" type="ORF">BSP0115_LOCUS6251</name>
</gene>
<evidence type="ECO:0000256" key="4">
    <source>
        <dbReference type="ARBA" id="ARBA00008334"/>
    </source>
</evidence>
<comment type="similarity">
    <text evidence="4">Belongs to the SEC23/SEC24 family. SEC24 subfamily.</text>
</comment>
<feature type="domain" description="Sec23/Sec24 trunk" evidence="15">
    <location>
        <begin position="325"/>
        <end position="559"/>
    </location>
</feature>
<evidence type="ECO:0000256" key="5">
    <source>
        <dbReference type="ARBA" id="ARBA00022448"/>
    </source>
</evidence>
<evidence type="ECO:0000256" key="6">
    <source>
        <dbReference type="ARBA" id="ARBA00022490"/>
    </source>
</evidence>
<dbReference type="PANTHER" id="PTHR13803:SF39">
    <property type="entry name" value="SECRETORY 24AB, ISOFORM A"/>
    <property type="match status" value="1"/>
</dbReference>
<evidence type="ECO:0000259" key="17">
    <source>
        <dbReference type="Pfam" id="PF08033"/>
    </source>
</evidence>
<dbReference type="EMBL" id="HBFS01009057">
    <property type="protein sequence ID" value="CAD8912999.1"/>
    <property type="molecule type" value="Transcribed_RNA"/>
</dbReference>
<dbReference type="InterPro" id="IPR006900">
    <property type="entry name" value="Sec23/24_helical_dom"/>
</dbReference>
<protein>
    <recommendedName>
        <fullName evidence="19">Protein transport protein SEC24</fullName>
    </recommendedName>
</protein>
<dbReference type="Pfam" id="PF00626">
    <property type="entry name" value="Gelsolin"/>
    <property type="match status" value="1"/>
</dbReference>
<evidence type="ECO:0000259" key="15">
    <source>
        <dbReference type="Pfam" id="PF04811"/>
    </source>
</evidence>
<dbReference type="Pfam" id="PF04811">
    <property type="entry name" value="Sec23_trunk"/>
    <property type="match status" value="1"/>
</dbReference>
<evidence type="ECO:0000259" key="13">
    <source>
        <dbReference type="Pfam" id="PF00626"/>
    </source>
</evidence>
<dbReference type="InterPro" id="IPR036175">
    <property type="entry name" value="Sec23/24_helical_dom_sf"/>
</dbReference>
<feature type="domain" description="Sec23/Sec24 beta-sandwich" evidence="17">
    <location>
        <begin position="566"/>
        <end position="650"/>
    </location>
</feature>
<dbReference type="Gene3D" id="1.20.120.730">
    <property type="entry name" value="Sec23/Sec24 helical domain"/>
    <property type="match status" value="1"/>
</dbReference>
<dbReference type="InterPro" id="IPR012990">
    <property type="entry name" value="Beta-sandwich_Sec23_24"/>
</dbReference>
<reference evidence="18" key="1">
    <citation type="submission" date="2021-01" db="EMBL/GenBank/DDBJ databases">
        <authorList>
            <person name="Corre E."/>
            <person name="Pelletier E."/>
            <person name="Niang G."/>
            <person name="Scheremetjew M."/>
            <person name="Finn R."/>
            <person name="Kale V."/>
            <person name="Holt S."/>
            <person name="Cochrane G."/>
            <person name="Meng A."/>
            <person name="Brown T."/>
            <person name="Cohen L."/>
        </authorList>
    </citation>
    <scope>NUCLEOTIDE SEQUENCE</scope>
    <source>
        <strain evidence="18">Ms1</strain>
    </source>
</reference>
<dbReference type="AlphaFoldDB" id="A0A7S1CB04"/>
<sequence>MAAVARAARRTLEESGRSASMVGRVKRGAGMARDDTPPKRAGKRGSRLAALNDGSADLPRSATLDSAAAANAKKAAGSPKSAEKEKKKKSTAYGTASEDSKASPTVGDESRTLARKGTSSRTVGDESGGDGKRAGGAGGGGMGAGPASAGGGGLTGVPDAFGGGSNWNTAAAGGGPASYGGMGGAAVKAAEVDNSLVCDPAFMQVTVGAMGSTQSTTQKAGLPFGITLHPMCERPGVEPLPVVNFGAAGVVRCKTCRAYVNPFARFVEGGRRWQCPVCSRANDVPSAYFAPLDDKGVRTDVAERPELSRGSVEFVAPSEYMVRPPQAPVYMFVIDVSYNAVASGAVAATVEAIKASLDSLPGEARTQVGFLTYDSTIHFYNLKSTLSAPQMLVVSDIAEPFLPVPDDLLVNLSDSRTVVDALLDSLPDMFAGTSIVESCMGPALLSAHAVMKHIGGKMIVLQASLPSLGPGKLRHRENAKLLGTDSEHSMLNAEDPFYKNQAIEFSKVQISCDLFLTSPSYTDVATLSDLSRLTAGHVYHYPAFNHARDAARFRADLSHDLERTTGWEAVMRVRCSRGVRVTNFHGNFYMRSQDLLALPNVTSDTACTVDLEYVDALQPGTVVVIQAALLYTTSSGERRICVHTAAVPVTTNVLDIYRGVDVEAVTNLVAARALEAARRTGLMSARQMLHRKCVDVMRCFRAAQSSGFGAKVQTSGMPLPDNLQLLPLYMMALQKSVLFRGGQDVGTDERSFLMYQAAGMSVARGATFVYPRLYSLHNMPDAAGRPHPEGAPMVGEDGSTITVAGEARIRLPGVTNLSSERLSSDAVLLLDDGVEMLLWVGRAAPPGLLEALLGVHSLEGVDMATFVPARQDNEFSARVWDIMGALREGHPVQQRLLIVREGAGDFAERRFHWRLVEDRQGFAGAGVTYADYLAAASRESMQSAAVTGGGGAR</sequence>
<dbReference type="SUPFAM" id="SSF82919">
    <property type="entry name" value="Zn-finger domain of Sec23/24"/>
    <property type="match status" value="1"/>
</dbReference>
<dbReference type="GO" id="GO:0000139">
    <property type="term" value="C:Golgi membrane"/>
    <property type="evidence" value="ECO:0007669"/>
    <property type="project" value="UniProtKB-SubCell"/>
</dbReference>
<keyword evidence="9" id="KW-0653">Protein transport</keyword>
<keyword evidence="8" id="KW-0931">ER-Golgi transport</keyword>
<dbReference type="InterPro" id="IPR036180">
    <property type="entry name" value="Gelsolin-like_dom_sf"/>
</dbReference>
<dbReference type="GO" id="GO:0000149">
    <property type="term" value="F:SNARE binding"/>
    <property type="evidence" value="ECO:0007669"/>
    <property type="project" value="TreeGrafter"/>
</dbReference>
<proteinExistence type="inferred from homology"/>
<dbReference type="GO" id="GO:0070971">
    <property type="term" value="C:endoplasmic reticulum exit site"/>
    <property type="evidence" value="ECO:0007669"/>
    <property type="project" value="TreeGrafter"/>
</dbReference>
<evidence type="ECO:0000256" key="11">
    <source>
        <dbReference type="ARBA" id="ARBA00023136"/>
    </source>
</evidence>
<dbReference type="GO" id="GO:0006886">
    <property type="term" value="P:intracellular protein transport"/>
    <property type="evidence" value="ECO:0007669"/>
    <property type="project" value="InterPro"/>
</dbReference>
<evidence type="ECO:0000256" key="7">
    <source>
        <dbReference type="ARBA" id="ARBA00022824"/>
    </source>
</evidence>
<dbReference type="Pfam" id="PF04815">
    <property type="entry name" value="Sec23_helical"/>
    <property type="match status" value="1"/>
</dbReference>
<keyword evidence="5" id="KW-0813">Transport</keyword>
<dbReference type="InterPro" id="IPR029006">
    <property type="entry name" value="ADF-H/Gelsolin-like_dom_sf"/>
</dbReference>
<dbReference type="InterPro" id="IPR006895">
    <property type="entry name" value="Znf_Sec23_Sec24"/>
</dbReference>
<keyword evidence="7" id="KW-0256">Endoplasmic reticulum</keyword>
<dbReference type="GO" id="GO:0090110">
    <property type="term" value="P:COPII-coated vesicle cargo loading"/>
    <property type="evidence" value="ECO:0007669"/>
    <property type="project" value="TreeGrafter"/>
</dbReference>
<dbReference type="InterPro" id="IPR007123">
    <property type="entry name" value="Gelsolin-like_dom"/>
</dbReference>
<dbReference type="Gene3D" id="3.40.20.10">
    <property type="entry name" value="Severin"/>
    <property type="match status" value="1"/>
</dbReference>
<evidence type="ECO:0000256" key="12">
    <source>
        <dbReference type="SAM" id="MobiDB-lite"/>
    </source>
</evidence>
<dbReference type="GO" id="GO:0005789">
    <property type="term" value="C:endoplasmic reticulum membrane"/>
    <property type="evidence" value="ECO:0007669"/>
    <property type="project" value="UniProtKB-SubCell"/>
</dbReference>
<dbReference type="PANTHER" id="PTHR13803">
    <property type="entry name" value="SEC24-RELATED PROTEIN"/>
    <property type="match status" value="1"/>
</dbReference>
<dbReference type="InterPro" id="IPR050550">
    <property type="entry name" value="SEC23_SEC24_subfamily"/>
</dbReference>
<evidence type="ECO:0000256" key="2">
    <source>
        <dbReference type="ARBA" id="ARBA00004496"/>
    </source>
</evidence>